<evidence type="ECO:0000256" key="3">
    <source>
        <dbReference type="ARBA" id="ARBA00023239"/>
    </source>
</evidence>
<evidence type="ECO:0000313" key="6">
    <source>
        <dbReference type="Proteomes" id="UP001437256"/>
    </source>
</evidence>
<dbReference type="InterPro" id="IPR050251">
    <property type="entry name" value="HpcH-HpaI_aldolase"/>
</dbReference>
<feature type="domain" description="HpcH/HpaI aldolase/citrate lyase" evidence="4">
    <location>
        <begin position="4"/>
        <end position="209"/>
    </location>
</feature>
<evidence type="ECO:0000256" key="1">
    <source>
        <dbReference type="ARBA" id="ARBA00005568"/>
    </source>
</evidence>
<sequence length="228" mass="24082">MSFVVIDCEHGLTPLNPGVAEQVAAIQAEGVPALVRVPATGESTGTGWQIKYCLDAGAKGVIVPMVSTAQKAAEIAADCRFPPVGRRGFGSAYGHTNWKTSVPEYLAEANKNILCIVQIETKEGLENVEEIAKVDGVDVLLLGPADISLAHGYPVPNPDAHPEVDKMLQRVKEAAHAAGKKCAMYVPTGEAAAQRAREGFDMISITNDVGLIQLGIQAHFDQAVKLAS</sequence>
<dbReference type="Gene3D" id="3.20.20.60">
    <property type="entry name" value="Phosphoenolpyruvate-binding domains"/>
    <property type="match status" value="1"/>
</dbReference>
<proteinExistence type="inferred from homology"/>
<keyword evidence="6" id="KW-1185">Reference proteome</keyword>
<keyword evidence="2" id="KW-0479">Metal-binding</keyword>
<keyword evidence="3" id="KW-0456">Lyase</keyword>
<dbReference type="EMBL" id="JBBXMP010000049">
    <property type="protein sequence ID" value="KAL0065318.1"/>
    <property type="molecule type" value="Genomic_DNA"/>
</dbReference>
<evidence type="ECO:0000313" key="5">
    <source>
        <dbReference type="EMBL" id="KAL0065318.1"/>
    </source>
</evidence>
<dbReference type="InterPro" id="IPR015813">
    <property type="entry name" value="Pyrv/PenolPyrv_kinase-like_dom"/>
</dbReference>
<comment type="caution">
    <text evidence="5">The sequence shown here is derived from an EMBL/GenBank/DDBJ whole genome shotgun (WGS) entry which is preliminary data.</text>
</comment>
<comment type="similarity">
    <text evidence="1">Belongs to the HpcH/HpaI aldolase family.</text>
</comment>
<evidence type="ECO:0000259" key="4">
    <source>
        <dbReference type="Pfam" id="PF03328"/>
    </source>
</evidence>
<evidence type="ECO:0000256" key="2">
    <source>
        <dbReference type="ARBA" id="ARBA00022723"/>
    </source>
</evidence>
<accession>A0ABR2ZV79</accession>
<gene>
    <name evidence="5" type="ORF">AAF712_007654</name>
</gene>
<dbReference type="Pfam" id="PF03328">
    <property type="entry name" value="HpcH_HpaI"/>
    <property type="match status" value="1"/>
</dbReference>
<dbReference type="PANTHER" id="PTHR30502:SF0">
    <property type="entry name" value="PHOSPHOENOLPYRUVATE CARBOXYLASE FAMILY PROTEIN"/>
    <property type="match status" value="1"/>
</dbReference>
<dbReference type="PANTHER" id="PTHR30502">
    <property type="entry name" value="2-KETO-3-DEOXY-L-RHAMNONATE ALDOLASE"/>
    <property type="match status" value="1"/>
</dbReference>
<name>A0ABR2ZV79_9AGAR</name>
<reference evidence="5 6" key="1">
    <citation type="submission" date="2024-05" db="EMBL/GenBank/DDBJ databases">
        <title>A draft genome resource for the thread blight pathogen Marasmius tenuissimus strain MS-2.</title>
        <authorList>
            <person name="Yulfo-Soto G.E."/>
            <person name="Baruah I.K."/>
            <person name="Amoako-Attah I."/>
            <person name="Bukari Y."/>
            <person name="Meinhardt L.W."/>
            <person name="Bailey B.A."/>
            <person name="Cohen S.P."/>
        </authorList>
    </citation>
    <scope>NUCLEOTIDE SEQUENCE [LARGE SCALE GENOMIC DNA]</scope>
    <source>
        <strain evidence="5 6">MS-2</strain>
    </source>
</reference>
<protein>
    <recommendedName>
        <fullName evidence="4">HpcH/HpaI aldolase/citrate lyase domain-containing protein</fullName>
    </recommendedName>
</protein>
<dbReference type="SUPFAM" id="SSF51621">
    <property type="entry name" value="Phosphoenolpyruvate/pyruvate domain"/>
    <property type="match status" value="1"/>
</dbReference>
<dbReference type="Proteomes" id="UP001437256">
    <property type="component" value="Unassembled WGS sequence"/>
</dbReference>
<dbReference type="InterPro" id="IPR040442">
    <property type="entry name" value="Pyrv_kinase-like_dom_sf"/>
</dbReference>
<organism evidence="5 6">
    <name type="scientific">Marasmius tenuissimus</name>
    <dbReference type="NCBI Taxonomy" id="585030"/>
    <lineage>
        <taxon>Eukaryota</taxon>
        <taxon>Fungi</taxon>
        <taxon>Dikarya</taxon>
        <taxon>Basidiomycota</taxon>
        <taxon>Agaricomycotina</taxon>
        <taxon>Agaricomycetes</taxon>
        <taxon>Agaricomycetidae</taxon>
        <taxon>Agaricales</taxon>
        <taxon>Marasmiineae</taxon>
        <taxon>Marasmiaceae</taxon>
        <taxon>Marasmius</taxon>
    </lineage>
</organism>
<dbReference type="InterPro" id="IPR005000">
    <property type="entry name" value="Aldolase/citrate-lyase_domain"/>
</dbReference>